<dbReference type="PANTHER" id="PTHR33936:SF24">
    <property type="entry name" value="C2H2-TYPE DOMAIN-CONTAINING PROTEIN"/>
    <property type="match status" value="1"/>
</dbReference>
<dbReference type="AlphaFoldDB" id="A0A3S1B0P6"/>
<keyword evidence="1" id="KW-0862">Zinc</keyword>
<dbReference type="SMART" id="SM00355">
    <property type="entry name" value="ZnF_C2H2"/>
    <property type="match status" value="2"/>
</dbReference>
<dbReference type="OrthoDB" id="10031901at2759"/>
<dbReference type="Proteomes" id="UP000271974">
    <property type="component" value="Unassembled WGS sequence"/>
</dbReference>
<feature type="domain" description="C2H2-type" evidence="2">
    <location>
        <begin position="297"/>
        <end position="325"/>
    </location>
</feature>
<keyword evidence="4" id="KW-1185">Reference proteome</keyword>
<dbReference type="InterPro" id="IPR036236">
    <property type="entry name" value="Znf_C2H2_sf"/>
</dbReference>
<keyword evidence="1" id="KW-0479">Metal-binding</keyword>
<dbReference type="PANTHER" id="PTHR33936">
    <property type="entry name" value="PROTEIN CBG17840"/>
    <property type="match status" value="1"/>
</dbReference>
<dbReference type="PROSITE" id="PS50157">
    <property type="entry name" value="ZINC_FINGER_C2H2_2"/>
    <property type="match status" value="1"/>
</dbReference>
<dbReference type="Gene3D" id="3.30.160.60">
    <property type="entry name" value="Classic Zinc Finger"/>
    <property type="match status" value="1"/>
</dbReference>
<evidence type="ECO:0000313" key="3">
    <source>
        <dbReference type="EMBL" id="RUS73299.1"/>
    </source>
</evidence>
<evidence type="ECO:0000256" key="1">
    <source>
        <dbReference type="PROSITE-ProRule" id="PRU00042"/>
    </source>
</evidence>
<protein>
    <recommendedName>
        <fullName evidence="2">C2H2-type domain-containing protein</fullName>
    </recommendedName>
</protein>
<dbReference type="SUPFAM" id="SSF57667">
    <property type="entry name" value="beta-beta-alpha zinc fingers"/>
    <property type="match status" value="1"/>
</dbReference>
<organism evidence="3 4">
    <name type="scientific">Elysia chlorotica</name>
    <name type="common">Eastern emerald elysia</name>
    <name type="synonym">Sea slug</name>
    <dbReference type="NCBI Taxonomy" id="188477"/>
    <lineage>
        <taxon>Eukaryota</taxon>
        <taxon>Metazoa</taxon>
        <taxon>Spiralia</taxon>
        <taxon>Lophotrochozoa</taxon>
        <taxon>Mollusca</taxon>
        <taxon>Gastropoda</taxon>
        <taxon>Heterobranchia</taxon>
        <taxon>Euthyneura</taxon>
        <taxon>Panpulmonata</taxon>
        <taxon>Sacoglossa</taxon>
        <taxon>Placobranchoidea</taxon>
        <taxon>Plakobranchidae</taxon>
        <taxon>Elysia</taxon>
    </lineage>
</organism>
<evidence type="ECO:0000313" key="4">
    <source>
        <dbReference type="Proteomes" id="UP000271974"/>
    </source>
</evidence>
<reference evidence="3 4" key="1">
    <citation type="submission" date="2019-01" db="EMBL/GenBank/DDBJ databases">
        <title>A draft genome assembly of the solar-powered sea slug Elysia chlorotica.</title>
        <authorList>
            <person name="Cai H."/>
            <person name="Li Q."/>
            <person name="Fang X."/>
            <person name="Li J."/>
            <person name="Curtis N.E."/>
            <person name="Altenburger A."/>
            <person name="Shibata T."/>
            <person name="Feng M."/>
            <person name="Maeda T."/>
            <person name="Schwartz J.A."/>
            <person name="Shigenobu S."/>
            <person name="Lundholm N."/>
            <person name="Nishiyama T."/>
            <person name="Yang H."/>
            <person name="Hasebe M."/>
            <person name="Li S."/>
            <person name="Pierce S.K."/>
            <person name="Wang J."/>
        </authorList>
    </citation>
    <scope>NUCLEOTIDE SEQUENCE [LARGE SCALE GENOMIC DNA]</scope>
    <source>
        <strain evidence="3">EC2010</strain>
        <tissue evidence="3">Whole organism of an adult</tissue>
    </source>
</reference>
<dbReference type="PROSITE" id="PS00028">
    <property type="entry name" value="ZINC_FINGER_C2H2_1"/>
    <property type="match status" value="1"/>
</dbReference>
<dbReference type="GO" id="GO:0008270">
    <property type="term" value="F:zinc ion binding"/>
    <property type="evidence" value="ECO:0007669"/>
    <property type="project" value="UniProtKB-KW"/>
</dbReference>
<dbReference type="InterPro" id="IPR052797">
    <property type="entry name" value="RegFact_GeneExpr_CellDeath"/>
</dbReference>
<accession>A0A3S1B0P6</accession>
<name>A0A3S1B0P6_ELYCH</name>
<proteinExistence type="predicted"/>
<comment type="caution">
    <text evidence="3">The sequence shown here is derived from an EMBL/GenBank/DDBJ whole genome shotgun (WGS) entry which is preliminary data.</text>
</comment>
<dbReference type="InterPro" id="IPR013087">
    <property type="entry name" value="Znf_C2H2_type"/>
</dbReference>
<gene>
    <name evidence="3" type="ORF">EGW08_018948</name>
</gene>
<evidence type="ECO:0000259" key="2">
    <source>
        <dbReference type="PROSITE" id="PS50157"/>
    </source>
</evidence>
<keyword evidence="1" id="KW-0863">Zinc-finger</keyword>
<dbReference type="EMBL" id="RQTK01000954">
    <property type="protein sequence ID" value="RUS73299.1"/>
    <property type="molecule type" value="Genomic_DNA"/>
</dbReference>
<sequence length="576" mass="65029">MNLGNMETRKEVVPCVKEPIFTNPVIMEVQPGATSMALIRFNNGNSFISPYTPTNENVQVEPSAETFGKIWQAFPVDHNYSKVPEVKIYKVYPESVYVEVEASAAVEYQSSKGILEQSFDLTASNLEVSEQNDGLTSEVKIYKVYPESVNVEVEASAAVEYQSSKGILEQSFDLTASNLEVSEENSCLTVSSQQVSEQNTTCNMTTSSQGFSEQNDGLTMSSQQISEQNKEWTISSHQVSRLNYDFTPSGQQVCEENNALIVSNQQVPEQVNDLTSREKTVKNSSSGSCSKKSEKPFTCLICSKAFRSRQALYMHRVKKHPEKKSLFARKASIVCQDCADFQGTSLKEFVLHQAEQHHKDVRIESQKFVSEAEFQAWKSNVEKETYSKYKNQSHMKTKSAVLTYYFCHRSGKPNTVNTRTRKPKRQGTCKTGVKCTAYMIAKTDLKDKTVNVEYCINHIGHDFDLAHLQISEEVRKSVARQLSEGVDPYDIIDAIRNSSSAVNRDSFLTLKDINNIKKQFNISMPTFKKKVQENILYLFKQQAVAIFFQFDALKGDEVQLQAENRTSDVLIISPEC</sequence>